<evidence type="ECO:0000256" key="1">
    <source>
        <dbReference type="ARBA" id="ARBA00007613"/>
    </source>
</evidence>
<comment type="similarity">
    <text evidence="1 7">Belongs to the outer membrane factor (OMF) (TC 1.B.17) family.</text>
</comment>
<evidence type="ECO:0000256" key="2">
    <source>
        <dbReference type="ARBA" id="ARBA00022452"/>
    </source>
</evidence>
<keyword evidence="2 7" id="KW-1134">Transmembrane beta strand</keyword>
<keyword evidence="6 7" id="KW-0449">Lipoprotein</keyword>
<sequence>MNHKLYLKTLSIALIGLLSSCAIGPDYQKPNTIQTADFKEGGGWKLATPKIGIMPEKWWSLYEDNELNQLQERLLGANQNLAQYEAKYRQALALVKGARAAYFPTITADVNAKKSQQGKGSSVTKTYDIGPSASWEIDVWGKIRRQVESANADAQASFADLAAAKLSLQSELAQTYFQLRIMDIQQKLLDDTVLAYQKSLTLTENQYNAGLVVKSDMTQAKTQLKSTQAQAIDIKYQRAQLEHAIAILIGEAPANFSIKPTYIVPELPGIPSILPSQLLERRPDIAGAEQQVISANAQIGVAKAAWFPDLTLSAGAGYSSNSFSHWVESPNRYWSLGPQFAMTLFDGGLISSRYTQAEAVYDEKVANYRQTVLNGFKEVEDYLIQLSTLQQEAVVQQEAVDSAKESLRLITNQYEAGLIDYLNVASTQTSALTTERTQITLLGNQLTTSVKLIAAIGGGWTTAELDKD</sequence>
<dbReference type="InterPro" id="IPR010131">
    <property type="entry name" value="MdtP/NodT-like"/>
</dbReference>
<reference evidence="10" key="1">
    <citation type="submission" date="2018-06" db="EMBL/GenBank/DDBJ databases">
        <title>Complete genome of Pseudomonas insecticola strain QZS01.</title>
        <authorList>
            <person name="Wang J."/>
            <person name="Su Q."/>
        </authorList>
    </citation>
    <scope>NUCLEOTIDE SEQUENCE [LARGE SCALE GENOMIC DNA]</scope>
    <source>
        <strain evidence="10">QZS01</strain>
    </source>
</reference>
<evidence type="ECO:0000256" key="4">
    <source>
        <dbReference type="ARBA" id="ARBA00023139"/>
    </source>
</evidence>
<feature type="signal peptide" evidence="7">
    <location>
        <begin position="1"/>
        <end position="24"/>
    </location>
</feature>
<dbReference type="Gene3D" id="1.20.1600.10">
    <property type="entry name" value="Outer membrane efflux proteins (OEP)"/>
    <property type="match status" value="1"/>
</dbReference>
<evidence type="ECO:0000256" key="7">
    <source>
        <dbReference type="RuleBase" id="RU362097"/>
    </source>
</evidence>
<evidence type="ECO:0000256" key="5">
    <source>
        <dbReference type="ARBA" id="ARBA00023237"/>
    </source>
</evidence>
<keyword evidence="5" id="KW-0998">Cell outer membrane</keyword>
<accession>A0A3Q9JLW0</accession>
<evidence type="ECO:0000256" key="6">
    <source>
        <dbReference type="ARBA" id="ARBA00023288"/>
    </source>
</evidence>
<feature type="coiled-coil region" evidence="8">
    <location>
        <begin position="67"/>
        <end position="101"/>
    </location>
</feature>
<dbReference type="Gene3D" id="2.20.200.10">
    <property type="entry name" value="Outer membrane efflux proteins (OEP)"/>
    <property type="match status" value="1"/>
</dbReference>
<keyword evidence="7" id="KW-0732">Signal</keyword>
<dbReference type="SUPFAM" id="SSF56954">
    <property type="entry name" value="Outer membrane efflux proteins (OEP)"/>
    <property type="match status" value="1"/>
</dbReference>
<dbReference type="NCBIfam" id="TIGR01845">
    <property type="entry name" value="outer_NodT"/>
    <property type="match status" value="1"/>
</dbReference>
<organism evidence="9 10">
    <name type="scientific">Entomomonas moraniae</name>
    <dbReference type="NCBI Taxonomy" id="2213226"/>
    <lineage>
        <taxon>Bacteria</taxon>
        <taxon>Pseudomonadati</taxon>
        <taxon>Pseudomonadota</taxon>
        <taxon>Gammaproteobacteria</taxon>
        <taxon>Pseudomonadales</taxon>
        <taxon>Pseudomonadaceae</taxon>
        <taxon>Entomomonas</taxon>
    </lineage>
</organism>
<dbReference type="GO" id="GO:0015562">
    <property type="term" value="F:efflux transmembrane transporter activity"/>
    <property type="evidence" value="ECO:0007669"/>
    <property type="project" value="InterPro"/>
</dbReference>
<dbReference type="Proteomes" id="UP000273143">
    <property type="component" value="Chromosome"/>
</dbReference>
<dbReference type="PROSITE" id="PS51257">
    <property type="entry name" value="PROKAR_LIPOPROTEIN"/>
    <property type="match status" value="1"/>
</dbReference>
<dbReference type="Pfam" id="PF02321">
    <property type="entry name" value="OEP"/>
    <property type="match status" value="2"/>
</dbReference>
<name>A0A3Q9JLW0_9GAMM</name>
<evidence type="ECO:0000256" key="8">
    <source>
        <dbReference type="SAM" id="Coils"/>
    </source>
</evidence>
<dbReference type="KEGG" id="emo:DM558_04295"/>
<dbReference type="InterPro" id="IPR003423">
    <property type="entry name" value="OMP_efflux"/>
</dbReference>
<dbReference type="AlphaFoldDB" id="A0A3Q9JLW0"/>
<dbReference type="PANTHER" id="PTHR30203:SF33">
    <property type="entry name" value="BLR4455 PROTEIN"/>
    <property type="match status" value="1"/>
</dbReference>
<comment type="subcellular location">
    <subcellularLocation>
        <location evidence="7">Cell outer membrane</location>
        <topology evidence="7">Lipid-anchor</topology>
    </subcellularLocation>
</comment>
<keyword evidence="8" id="KW-0175">Coiled coil</keyword>
<protein>
    <submittedName>
        <fullName evidence="9">Efflux transporter outer membrane subunit</fullName>
    </submittedName>
</protein>
<dbReference type="PANTHER" id="PTHR30203">
    <property type="entry name" value="OUTER MEMBRANE CATION EFFLUX PROTEIN"/>
    <property type="match status" value="1"/>
</dbReference>
<evidence type="ECO:0000313" key="9">
    <source>
        <dbReference type="EMBL" id="AZS50043.1"/>
    </source>
</evidence>
<keyword evidence="3 7" id="KW-0812">Transmembrane</keyword>
<feature type="chain" id="PRO_5018379734" evidence="7">
    <location>
        <begin position="25"/>
        <end position="468"/>
    </location>
</feature>
<dbReference type="EMBL" id="CP029822">
    <property type="protein sequence ID" value="AZS50043.1"/>
    <property type="molecule type" value="Genomic_DNA"/>
</dbReference>
<keyword evidence="10" id="KW-1185">Reference proteome</keyword>
<keyword evidence="7" id="KW-0472">Membrane</keyword>
<keyword evidence="4 7" id="KW-0564">Palmitate</keyword>
<evidence type="ECO:0000313" key="10">
    <source>
        <dbReference type="Proteomes" id="UP000273143"/>
    </source>
</evidence>
<evidence type="ECO:0000256" key="3">
    <source>
        <dbReference type="ARBA" id="ARBA00022692"/>
    </source>
</evidence>
<gene>
    <name evidence="9" type="ORF">DM558_04295</name>
</gene>
<dbReference type="GO" id="GO:0009279">
    <property type="term" value="C:cell outer membrane"/>
    <property type="evidence" value="ECO:0007669"/>
    <property type="project" value="UniProtKB-SubCell"/>
</dbReference>
<proteinExistence type="inferred from homology"/>
<dbReference type="RefSeq" id="WP_127162193.1">
    <property type="nucleotide sequence ID" value="NZ_CP029822.1"/>
</dbReference>